<dbReference type="Proteomes" id="UP000708208">
    <property type="component" value="Unassembled WGS sequence"/>
</dbReference>
<comment type="caution">
    <text evidence="1">The sequence shown here is derived from an EMBL/GenBank/DDBJ whole genome shotgun (WGS) entry which is preliminary data.</text>
</comment>
<accession>A0A8J2K896</accession>
<evidence type="ECO:0000313" key="1">
    <source>
        <dbReference type="EMBL" id="CAG7722079.1"/>
    </source>
</evidence>
<dbReference type="AlphaFoldDB" id="A0A8J2K896"/>
<protein>
    <submittedName>
        <fullName evidence="1">Uncharacterized protein</fullName>
    </submittedName>
</protein>
<sequence length="24" mass="2700">MHRVSNVTTRLIGKRDGCSSKKII</sequence>
<keyword evidence="2" id="KW-1185">Reference proteome</keyword>
<gene>
    <name evidence="1" type="ORF">AFUS01_LOCUS11252</name>
</gene>
<name>A0A8J2K896_9HEXA</name>
<evidence type="ECO:0000313" key="2">
    <source>
        <dbReference type="Proteomes" id="UP000708208"/>
    </source>
</evidence>
<organism evidence="1 2">
    <name type="scientific">Allacma fusca</name>
    <dbReference type="NCBI Taxonomy" id="39272"/>
    <lineage>
        <taxon>Eukaryota</taxon>
        <taxon>Metazoa</taxon>
        <taxon>Ecdysozoa</taxon>
        <taxon>Arthropoda</taxon>
        <taxon>Hexapoda</taxon>
        <taxon>Collembola</taxon>
        <taxon>Symphypleona</taxon>
        <taxon>Sminthuridae</taxon>
        <taxon>Allacma</taxon>
    </lineage>
</organism>
<proteinExistence type="predicted"/>
<reference evidence="1" key="1">
    <citation type="submission" date="2021-06" db="EMBL/GenBank/DDBJ databases">
        <authorList>
            <person name="Hodson N. C."/>
            <person name="Mongue J. A."/>
            <person name="Jaron S. K."/>
        </authorList>
    </citation>
    <scope>NUCLEOTIDE SEQUENCE</scope>
</reference>
<dbReference type="EMBL" id="CAJVCH010085984">
    <property type="protein sequence ID" value="CAG7722079.1"/>
    <property type="molecule type" value="Genomic_DNA"/>
</dbReference>
<feature type="non-terminal residue" evidence="1">
    <location>
        <position position="1"/>
    </location>
</feature>